<keyword evidence="3 5" id="KW-0378">Hydrolase</keyword>
<feature type="active site" description="Charge relay system" evidence="5">
    <location>
        <position position="264"/>
    </location>
</feature>
<gene>
    <name evidence="10" type="ORF">JW592_30045</name>
</gene>
<organism evidence="10 11">
    <name type="scientific">Streptomyces spirodelae</name>
    <dbReference type="NCBI Taxonomy" id="2812904"/>
    <lineage>
        <taxon>Bacteria</taxon>
        <taxon>Bacillati</taxon>
        <taxon>Actinomycetota</taxon>
        <taxon>Actinomycetes</taxon>
        <taxon>Kitasatosporales</taxon>
        <taxon>Streptomycetaceae</taxon>
        <taxon>Streptomyces</taxon>
    </lineage>
</organism>
<evidence type="ECO:0000313" key="11">
    <source>
        <dbReference type="Proteomes" id="UP001518976"/>
    </source>
</evidence>
<evidence type="ECO:0000313" key="10">
    <source>
        <dbReference type="EMBL" id="MBO8189653.1"/>
    </source>
</evidence>
<evidence type="ECO:0000256" key="7">
    <source>
        <dbReference type="SAM" id="Phobius"/>
    </source>
</evidence>
<name>A0ABS3X2N5_9ACTN</name>
<dbReference type="Proteomes" id="UP001518976">
    <property type="component" value="Unassembled WGS sequence"/>
</dbReference>
<dbReference type="EMBL" id="JAFFZN010000039">
    <property type="protein sequence ID" value="MBO8189653.1"/>
    <property type="molecule type" value="Genomic_DNA"/>
</dbReference>
<feature type="region of interest" description="Disordered" evidence="6">
    <location>
        <begin position="78"/>
        <end position="105"/>
    </location>
</feature>
<protein>
    <submittedName>
        <fullName evidence="10">S8 family serine peptidase</fullName>
    </submittedName>
</protein>
<feature type="transmembrane region" description="Helical" evidence="7">
    <location>
        <begin position="385"/>
        <end position="407"/>
    </location>
</feature>
<feature type="active site" description="Charge relay system" evidence="5">
    <location>
        <position position="104"/>
    </location>
</feature>
<dbReference type="Pfam" id="PF00082">
    <property type="entry name" value="Peptidase_S8"/>
    <property type="match status" value="1"/>
</dbReference>
<dbReference type="Gene3D" id="3.40.50.200">
    <property type="entry name" value="Peptidase S8/S53 domain"/>
    <property type="match status" value="1"/>
</dbReference>
<dbReference type="SUPFAM" id="SSF52743">
    <property type="entry name" value="Subtilisin-like"/>
    <property type="match status" value="1"/>
</dbReference>
<dbReference type="PANTHER" id="PTHR43806">
    <property type="entry name" value="PEPTIDASE S8"/>
    <property type="match status" value="1"/>
</dbReference>
<keyword evidence="8" id="KW-0732">Signal</keyword>
<dbReference type="PRINTS" id="PR00723">
    <property type="entry name" value="SUBTILISIN"/>
</dbReference>
<proteinExistence type="inferred from homology"/>
<dbReference type="InterPro" id="IPR006311">
    <property type="entry name" value="TAT_signal"/>
</dbReference>
<keyword evidence="7" id="KW-0472">Membrane</keyword>
<feature type="active site" description="Charge relay system" evidence="5">
    <location>
        <position position="70"/>
    </location>
</feature>
<keyword evidence="4 5" id="KW-0720">Serine protease</keyword>
<evidence type="ECO:0000259" key="9">
    <source>
        <dbReference type="Pfam" id="PF00082"/>
    </source>
</evidence>
<accession>A0ABS3X2N5</accession>
<evidence type="ECO:0000256" key="3">
    <source>
        <dbReference type="ARBA" id="ARBA00022801"/>
    </source>
</evidence>
<feature type="chain" id="PRO_5045128211" evidence="8">
    <location>
        <begin position="35"/>
        <end position="412"/>
    </location>
</feature>
<keyword evidence="11" id="KW-1185">Reference proteome</keyword>
<dbReference type="InterPro" id="IPR000209">
    <property type="entry name" value="Peptidase_S8/S53_dom"/>
</dbReference>
<evidence type="ECO:0000256" key="2">
    <source>
        <dbReference type="ARBA" id="ARBA00022670"/>
    </source>
</evidence>
<feature type="compositionally biased region" description="Basic and acidic residues" evidence="6">
    <location>
        <begin position="361"/>
        <end position="382"/>
    </location>
</feature>
<comment type="similarity">
    <text evidence="1 5">Belongs to the peptidase S8 family.</text>
</comment>
<dbReference type="InterPro" id="IPR050131">
    <property type="entry name" value="Peptidase_S8_subtilisin-like"/>
</dbReference>
<evidence type="ECO:0000256" key="5">
    <source>
        <dbReference type="PROSITE-ProRule" id="PRU01240"/>
    </source>
</evidence>
<dbReference type="InterPro" id="IPR036852">
    <property type="entry name" value="Peptidase_S8/S53_dom_sf"/>
</dbReference>
<evidence type="ECO:0000256" key="6">
    <source>
        <dbReference type="SAM" id="MobiDB-lite"/>
    </source>
</evidence>
<reference evidence="10 11" key="1">
    <citation type="submission" date="2021-02" db="EMBL/GenBank/DDBJ databases">
        <title>Streptomyces spirodelae sp. nov., isolated from duckweed.</title>
        <authorList>
            <person name="Saimee Y."/>
            <person name="Duangmal K."/>
        </authorList>
    </citation>
    <scope>NUCLEOTIDE SEQUENCE [LARGE SCALE GENOMIC DNA]</scope>
    <source>
        <strain evidence="10 11">DW4-2</strain>
    </source>
</reference>
<keyword evidence="2 5" id="KW-0645">Protease</keyword>
<evidence type="ECO:0000256" key="4">
    <source>
        <dbReference type="ARBA" id="ARBA00022825"/>
    </source>
</evidence>
<feature type="domain" description="Peptidase S8/S53" evidence="9">
    <location>
        <begin position="61"/>
        <end position="311"/>
    </location>
</feature>
<evidence type="ECO:0000256" key="8">
    <source>
        <dbReference type="SAM" id="SignalP"/>
    </source>
</evidence>
<evidence type="ECO:0000256" key="1">
    <source>
        <dbReference type="ARBA" id="ARBA00011073"/>
    </source>
</evidence>
<dbReference type="InterPro" id="IPR015500">
    <property type="entry name" value="Peptidase_S8_subtilisin-rel"/>
</dbReference>
<dbReference type="PROSITE" id="PS51318">
    <property type="entry name" value="TAT"/>
    <property type="match status" value="1"/>
</dbReference>
<feature type="signal peptide" evidence="8">
    <location>
        <begin position="1"/>
        <end position="34"/>
    </location>
</feature>
<keyword evidence="7" id="KW-1133">Transmembrane helix</keyword>
<comment type="caution">
    <text evidence="10">The sequence shown here is derived from an EMBL/GenBank/DDBJ whole genome shotgun (WGS) entry which is preliminary data.</text>
</comment>
<dbReference type="PANTHER" id="PTHR43806:SF11">
    <property type="entry name" value="CEREVISIN-RELATED"/>
    <property type="match status" value="1"/>
</dbReference>
<keyword evidence="7" id="KW-0812">Transmembrane</keyword>
<feature type="region of interest" description="Disordered" evidence="6">
    <location>
        <begin position="318"/>
        <end position="385"/>
    </location>
</feature>
<dbReference type="PROSITE" id="PS51892">
    <property type="entry name" value="SUBTILASE"/>
    <property type="match status" value="1"/>
</dbReference>
<sequence>MTASFRQPRARRRLLTGIAAVGAWTVAMTGLAPAASADGIQSQEWHLKAMQAEKVWKVSTGKGVKVAVIDTGVDPSTRSLQGRVLPGKDVSGAPGDETRDDDGHGTTMAELIAGSGEGGTLKGLAPDAKIIPIRTNLEGMKGADKEKEHLGEAIRAAADSDAQIINMSLGGTNPHPSIANAVRYAVKKGKLLFAGAGNDAQKGNRESYPAAYPDVVAVASTNKAGKVAEYSSYGQHTVLSGASAGLPAWCDGEKKRYCRGGGTSSAAAVVSASAALIWSHHPDWTSNQVLRVMIKTAGLKGDEPSKYVGYGEVRPRMNLVEGEGDPGDPDISPLTGERTLHTKPSKSKESSSQAKGSGKGDSNKEAAPDKVKVADSKSKGEDSSWLLPGVGIGAGVIILAGCGFAAVRLRRN</sequence>